<feature type="transmembrane region" description="Helical" evidence="5">
    <location>
        <begin position="225"/>
        <end position="244"/>
    </location>
</feature>
<dbReference type="RefSeq" id="WP_265590433.1">
    <property type="nucleotide sequence ID" value="NZ_BQKC01000001.1"/>
</dbReference>
<dbReference type="GO" id="GO:0022857">
    <property type="term" value="F:transmembrane transporter activity"/>
    <property type="evidence" value="ECO:0007669"/>
    <property type="project" value="InterPro"/>
</dbReference>
<sequence length="420" mass="43502">MRKRIPILVVGTVTLLFLGLIYGYSVVMAPLKAQFDWSVSGMTTIFALSMIAFTVGNLVAGKLLKRHNVRFVMTVAIAFLLVGFVGSAFADGASSLPMVWLTYGIVASVGIGFVYNVIVPTVTAWFPDKTGMAQGICLMGYGLGGFVLGPVLTQLYAVTDWRIVFVAMAVIFSALVFASSIVIHMPTPEEAAALPASKAEGDNAGNAAGTQDVPTSGLFRDPTFYLFYLWMFLLGAVGMATTGIGREFPTSLGADAVTAAFVIGFVNIGSGLGRLIGGTPLDRIGRAPFMVGTACLSIAGALIMLAAQVAGSIAVQVAGCLVTGLAWGAVIVTMAFVVRKVWGQANFAENLAVVNSYGIFAALVGSIGSGVLLQAVGSLATVLVVMACFGVVGLVDALVLNAHRSKVARLKAAHAGARAE</sequence>
<dbReference type="Gene3D" id="1.20.1250.20">
    <property type="entry name" value="MFS general substrate transporter like domains"/>
    <property type="match status" value="2"/>
</dbReference>
<keyword evidence="8" id="KW-1185">Reference proteome</keyword>
<feature type="transmembrane region" description="Helical" evidence="5">
    <location>
        <begin position="350"/>
        <end position="373"/>
    </location>
</feature>
<dbReference type="InterPro" id="IPR020846">
    <property type="entry name" value="MFS_dom"/>
</dbReference>
<feature type="transmembrane region" description="Helical" evidence="5">
    <location>
        <begin position="163"/>
        <end position="183"/>
    </location>
</feature>
<keyword evidence="3 5" id="KW-1133">Transmembrane helix</keyword>
<evidence type="ECO:0000256" key="1">
    <source>
        <dbReference type="ARBA" id="ARBA00004651"/>
    </source>
</evidence>
<dbReference type="PANTHER" id="PTHR11360">
    <property type="entry name" value="MONOCARBOXYLATE TRANSPORTER"/>
    <property type="match status" value="1"/>
</dbReference>
<dbReference type="InterPro" id="IPR050327">
    <property type="entry name" value="Proton-linked_MCT"/>
</dbReference>
<keyword evidence="2 5" id="KW-0812">Transmembrane</keyword>
<gene>
    <name evidence="7" type="ORF">ATOP_00850</name>
</gene>
<feature type="transmembrane region" description="Helical" evidence="5">
    <location>
        <begin position="289"/>
        <end position="307"/>
    </location>
</feature>
<name>A0AAV5B0Z7_9ACTN</name>
<proteinExistence type="predicted"/>
<dbReference type="InterPro" id="IPR011701">
    <property type="entry name" value="MFS"/>
</dbReference>
<dbReference type="PROSITE" id="PS50850">
    <property type="entry name" value="MFS"/>
    <property type="match status" value="1"/>
</dbReference>
<comment type="caution">
    <text evidence="7">The sequence shown here is derived from an EMBL/GenBank/DDBJ whole genome shotgun (WGS) entry which is preliminary data.</text>
</comment>
<evidence type="ECO:0000256" key="3">
    <source>
        <dbReference type="ARBA" id="ARBA00022989"/>
    </source>
</evidence>
<evidence type="ECO:0000256" key="5">
    <source>
        <dbReference type="SAM" id="Phobius"/>
    </source>
</evidence>
<dbReference type="EMBL" id="BQKC01000001">
    <property type="protein sequence ID" value="GJM54430.1"/>
    <property type="molecule type" value="Genomic_DNA"/>
</dbReference>
<evidence type="ECO:0000259" key="6">
    <source>
        <dbReference type="PROSITE" id="PS50850"/>
    </source>
</evidence>
<protein>
    <submittedName>
        <fullName evidence="7">MFS transporter</fullName>
    </submittedName>
</protein>
<feature type="transmembrane region" description="Helical" evidence="5">
    <location>
        <begin position="256"/>
        <end position="277"/>
    </location>
</feature>
<evidence type="ECO:0000256" key="2">
    <source>
        <dbReference type="ARBA" id="ARBA00022692"/>
    </source>
</evidence>
<dbReference type="Proteomes" id="UP001055025">
    <property type="component" value="Unassembled WGS sequence"/>
</dbReference>
<feature type="transmembrane region" description="Helical" evidence="5">
    <location>
        <begin position="71"/>
        <end position="90"/>
    </location>
</feature>
<feature type="transmembrane region" description="Helical" evidence="5">
    <location>
        <begin position="379"/>
        <end position="400"/>
    </location>
</feature>
<evidence type="ECO:0000256" key="4">
    <source>
        <dbReference type="ARBA" id="ARBA00023136"/>
    </source>
</evidence>
<dbReference type="GO" id="GO:0005886">
    <property type="term" value="C:plasma membrane"/>
    <property type="evidence" value="ECO:0007669"/>
    <property type="project" value="UniProtKB-SubCell"/>
</dbReference>
<feature type="transmembrane region" description="Helical" evidence="5">
    <location>
        <begin position="138"/>
        <end position="157"/>
    </location>
</feature>
<feature type="domain" description="Major facilitator superfamily (MFS) profile" evidence="6">
    <location>
        <begin position="4"/>
        <end position="405"/>
    </location>
</feature>
<feature type="transmembrane region" description="Helical" evidence="5">
    <location>
        <begin position="39"/>
        <end position="59"/>
    </location>
</feature>
<evidence type="ECO:0000313" key="8">
    <source>
        <dbReference type="Proteomes" id="UP001055025"/>
    </source>
</evidence>
<accession>A0AAV5B0Z7</accession>
<feature type="transmembrane region" description="Helical" evidence="5">
    <location>
        <begin position="102"/>
        <end position="126"/>
    </location>
</feature>
<feature type="transmembrane region" description="Helical" evidence="5">
    <location>
        <begin position="313"/>
        <end position="338"/>
    </location>
</feature>
<organism evidence="7 8">
    <name type="scientific">Granulimonas faecalis</name>
    <dbReference type="NCBI Taxonomy" id="2894155"/>
    <lineage>
        <taxon>Bacteria</taxon>
        <taxon>Bacillati</taxon>
        <taxon>Actinomycetota</taxon>
        <taxon>Coriobacteriia</taxon>
        <taxon>Coriobacteriales</taxon>
        <taxon>Kribbibacteriaceae</taxon>
        <taxon>Granulimonas</taxon>
    </lineage>
</organism>
<evidence type="ECO:0000313" key="7">
    <source>
        <dbReference type="EMBL" id="GJM54430.1"/>
    </source>
</evidence>
<dbReference type="Pfam" id="PF07690">
    <property type="entry name" value="MFS_1"/>
    <property type="match status" value="1"/>
</dbReference>
<comment type="subcellular location">
    <subcellularLocation>
        <location evidence="1">Cell membrane</location>
        <topology evidence="1">Multi-pass membrane protein</topology>
    </subcellularLocation>
</comment>
<keyword evidence="4 5" id="KW-0472">Membrane</keyword>
<dbReference type="SUPFAM" id="SSF103473">
    <property type="entry name" value="MFS general substrate transporter"/>
    <property type="match status" value="1"/>
</dbReference>
<dbReference type="InterPro" id="IPR036259">
    <property type="entry name" value="MFS_trans_sf"/>
</dbReference>
<reference evidence="7" key="1">
    <citation type="journal article" date="2022" name="Int. J. Syst. Evol. Microbiol.">
        <title>Granulimonas faecalis gen. nov., sp. nov., and Leptogranulimonas caecicola gen. nov., sp. nov., novel lactate-producing Atopobiaceae bacteria isolated from mouse intestines, and an emended description of the family Atopobiaceae.</title>
        <authorList>
            <person name="Morinaga K."/>
            <person name="Kusada H."/>
            <person name="Sakamoto S."/>
            <person name="Murakami T."/>
            <person name="Toyoda A."/>
            <person name="Mori H."/>
            <person name="Meng X.Y."/>
            <person name="Takashino M."/>
            <person name="Murotomi K."/>
            <person name="Tamaki H."/>
        </authorList>
    </citation>
    <scope>NUCLEOTIDE SEQUENCE</scope>
    <source>
        <strain evidence="7">OPF53</strain>
    </source>
</reference>
<dbReference type="AlphaFoldDB" id="A0AAV5B0Z7"/>